<comment type="caution">
    <text evidence="2">The sequence shown here is derived from an EMBL/GenBank/DDBJ whole genome shotgun (WGS) entry which is preliminary data.</text>
</comment>
<reference evidence="2" key="2">
    <citation type="submission" date="2020-09" db="EMBL/GenBank/DDBJ databases">
        <authorList>
            <person name="Sun Q."/>
            <person name="Ohkuma M."/>
        </authorList>
    </citation>
    <scope>NUCLEOTIDE SEQUENCE</scope>
    <source>
        <strain evidence="2">JCM 4477</strain>
    </source>
</reference>
<gene>
    <name evidence="2" type="ORF">GCM10018772_34430</name>
</gene>
<keyword evidence="1" id="KW-0472">Membrane</keyword>
<keyword evidence="3" id="KW-1185">Reference proteome</keyword>
<accession>A0A919E304</accession>
<dbReference type="Proteomes" id="UP000630718">
    <property type="component" value="Unassembled WGS sequence"/>
</dbReference>
<proteinExistence type="predicted"/>
<sequence>MTTRRAPKPPVRAVRPAGAVTVGLLLAVLAGVGWLAGMIWTIAGWAG</sequence>
<feature type="transmembrane region" description="Helical" evidence="1">
    <location>
        <begin position="20"/>
        <end position="43"/>
    </location>
</feature>
<dbReference type="EMBL" id="BNBI01000007">
    <property type="protein sequence ID" value="GHF06611.1"/>
    <property type="molecule type" value="Genomic_DNA"/>
</dbReference>
<dbReference type="RefSeq" id="WP_190205170.1">
    <property type="nucleotide sequence ID" value="NZ_BNBI01000007.1"/>
</dbReference>
<evidence type="ECO:0000256" key="1">
    <source>
        <dbReference type="SAM" id="Phobius"/>
    </source>
</evidence>
<keyword evidence="1" id="KW-1133">Transmembrane helix</keyword>
<name>A0A919E304_9ACTN</name>
<keyword evidence="1" id="KW-0812">Transmembrane</keyword>
<dbReference type="AlphaFoldDB" id="A0A919E304"/>
<protein>
    <submittedName>
        <fullName evidence="2">Uncharacterized protein</fullName>
    </submittedName>
</protein>
<reference evidence="2" key="1">
    <citation type="journal article" date="2014" name="Int. J. Syst. Evol. Microbiol.">
        <title>Complete genome sequence of Corynebacterium casei LMG S-19264T (=DSM 44701T), isolated from a smear-ripened cheese.</title>
        <authorList>
            <consortium name="US DOE Joint Genome Institute (JGI-PGF)"/>
            <person name="Walter F."/>
            <person name="Albersmeier A."/>
            <person name="Kalinowski J."/>
            <person name="Ruckert C."/>
        </authorList>
    </citation>
    <scope>NUCLEOTIDE SEQUENCE</scope>
    <source>
        <strain evidence="2">JCM 4477</strain>
    </source>
</reference>
<dbReference type="NCBIfam" id="NF046122">
    <property type="entry name" value="morpho_MmpA"/>
    <property type="match status" value="1"/>
</dbReference>
<evidence type="ECO:0000313" key="3">
    <source>
        <dbReference type="Proteomes" id="UP000630718"/>
    </source>
</evidence>
<evidence type="ECO:0000313" key="2">
    <source>
        <dbReference type="EMBL" id="GHF06611.1"/>
    </source>
</evidence>
<organism evidence="2 3">
    <name type="scientific">Streptomyces fumanus</name>
    <dbReference type="NCBI Taxonomy" id="67302"/>
    <lineage>
        <taxon>Bacteria</taxon>
        <taxon>Bacillati</taxon>
        <taxon>Actinomycetota</taxon>
        <taxon>Actinomycetes</taxon>
        <taxon>Kitasatosporales</taxon>
        <taxon>Streptomycetaceae</taxon>
        <taxon>Streptomyces</taxon>
    </lineage>
</organism>
<dbReference type="InterPro" id="IPR059130">
    <property type="entry name" value="MmpA_put"/>
</dbReference>